<proteinExistence type="predicted"/>
<name>A0A382UCG2_9ZZZZ</name>
<sequence>MKVHQIISDSQVDEANPIDWIKKKFGSKTAATKMDIDAETKALTKDFEAYYKNTPDGTPTTDLLFSFLKKKGLPVKQPKDILAVLNKVGKYKPKGFMGYKAMGRGAKAVVDKGKQGLDAVHKGWDAVGNIGAKSMPTKEPVTASMYDSVIKTYTVLEARSEYNKLKEEALQPEDVKKIINYYIKSGFQGTADVGGKSKYGGGEIYPAPEEPATADTPTTEPDAPATADTPTAEPTAEPTA</sequence>
<protein>
    <submittedName>
        <fullName evidence="2">Uncharacterized protein</fullName>
    </submittedName>
</protein>
<feature type="region of interest" description="Disordered" evidence="1">
    <location>
        <begin position="195"/>
        <end position="240"/>
    </location>
</feature>
<feature type="non-terminal residue" evidence="2">
    <location>
        <position position="240"/>
    </location>
</feature>
<feature type="compositionally biased region" description="Low complexity" evidence="1">
    <location>
        <begin position="206"/>
        <end position="240"/>
    </location>
</feature>
<evidence type="ECO:0000256" key="1">
    <source>
        <dbReference type="SAM" id="MobiDB-lite"/>
    </source>
</evidence>
<evidence type="ECO:0000313" key="2">
    <source>
        <dbReference type="EMBL" id="SVD31974.1"/>
    </source>
</evidence>
<dbReference type="AlphaFoldDB" id="A0A382UCG2"/>
<organism evidence="2">
    <name type="scientific">marine metagenome</name>
    <dbReference type="NCBI Taxonomy" id="408172"/>
    <lineage>
        <taxon>unclassified sequences</taxon>
        <taxon>metagenomes</taxon>
        <taxon>ecological metagenomes</taxon>
    </lineage>
</organism>
<gene>
    <name evidence="2" type="ORF">METZ01_LOCUS384828</name>
</gene>
<accession>A0A382UCG2</accession>
<dbReference type="EMBL" id="UINC01143193">
    <property type="protein sequence ID" value="SVD31974.1"/>
    <property type="molecule type" value="Genomic_DNA"/>
</dbReference>
<reference evidence="2" key="1">
    <citation type="submission" date="2018-05" db="EMBL/GenBank/DDBJ databases">
        <authorList>
            <person name="Lanie J.A."/>
            <person name="Ng W.-L."/>
            <person name="Kazmierczak K.M."/>
            <person name="Andrzejewski T.M."/>
            <person name="Davidsen T.M."/>
            <person name="Wayne K.J."/>
            <person name="Tettelin H."/>
            <person name="Glass J.I."/>
            <person name="Rusch D."/>
            <person name="Podicherti R."/>
            <person name="Tsui H.-C.T."/>
            <person name="Winkler M.E."/>
        </authorList>
    </citation>
    <scope>NUCLEOTIDE SEQUENCE</scope>
</reference>